<dbReference type="InterPro" id="IPR036162">
    <property type="entry name" value="Resolvase-like_N_sf"/>
</dbReference>
<dbReference type="PANTHER" id="PTHR30461:SF23">
    <property type="entry name" value="DNA RECOMBINASE-RELATED"/>
    <property type="match status" value="1"/>
</dbReference>
<dbReference type="PROSITE" id="PS51737">
    <property type="entry name" value="RECOMBINASE_DNA_BIND"/>
    <property type="match status" value="1"/>
</dbReference>
<dbReference type="Proteomes" id="UP000183952">
    <property type="component" value="Unassembled WGS sequence"/>
</dbReference>
<sequence>MLSIKTRVAIYSRVSTIEQAEEGYSIDEQERLLIEWCRKMDYEVYKCYADRGISGKDIKSRPALKELLSDAEEKKFDMVLSWKINRVSRKLEDVLKIVNLLENNNISFKSYSEPFETDTPAGKMQFQMMALIGEFERGTIAQNVKMGMCAKARTGEWCGGKVLGYDLVPLEKQKGDKRTKTILTINEREAESVRLIFNEYADGKGYKAITNQLNKLGYKTKKRNSFSVGSIRDILTNPVYIGKIRYNVRQNWSEKRRRNINANPIITDGIHEPIIDEKLWDKVQAIMESKKGKPSRIYDGEYPLTGILRCPKCGAGMVISRTTNKLADGTKKRIAYYCCGNWKNKGTSVCNSNTIRVDKANEYVFSKLSELLSNEKMVKTIVNNVNKERIRKVNPAKKDLSKIDNELEKLDKKRAKLFEAYEDEIITKEEFKLRKEELMKRVKVLEEEKAPLLVTLSDDVNEEVPYELVKSILENFSKVLTESSTREQQKKLLHMIISEITINELREIDSIKIKLDDKLINYLSKEEGVSMKGTPSYFMLRNIGIKTLNLDIAI</sequence>
<gene>
    <name evidence="4" type="ORF">SAMN02745248_01181</name>
</gene>
<dbReference type="Pfam" id="PF07508">
    <property type="entry name" value="Recombinase"/>
    <property type="match status" value="1"/>
</dbReference>
<dbReference type="InterPro" id="IPR025827">
    <property type="entry name" value="Zn_ribbon_recom_dom"/>
</dbReference>
<dbReference type="Gene3D" id="3.40.50.1390">
    <property type="entry name" value="Resolvase, N-terminal catalytic domain"/>
    <property type="match status" value="1"/>
</dbReference>
<evidence type="ECO:0000313" key="4">
    <source>
        <dbReference type="EMBL" id="SHJ87228.1"/>
    </source>
</evidence>
<keyword evidence="1" id="KW-0175">Coiled coil</keyword>
<feature type="domain" description="Recombinase" evidence="3">
    <location>
        <begin position="162"/>
        <end position="293"/>
    </location>
</feature>
<feature type="domain" description="Resolvase/invertase-type recombinase catalytic" evidence="2">
    <location>
        <begin position="7"/>
        <end position="155"/>
    </location>
</feature>
<proteinExistence type="predicted"/>
<evidence type="ECO:0000256" key="1">
    <source>
        <dbReference type="SAM" id="Coils"/>
    </source>
</evidence>
<evidence type="ECO:0000259" key="3">
    <source>
        <dbReference type="PROSITE" id="PS51737"/>
    </source>
</evidence>
<keyword evidence="5" id="KW-1185">Reference proteome</keyword>
<dbReference type="SUPFAM" id="SSF53041">
    <property type="entry name" value="Resolvase-like"/>
    <property type="match status" value="1"/>
</dbReference>
<dbReference type="InterPro" id="IPR011109">
    <property type="entry name" value="DNA_bind_recombinase_dom"/>
</dbReference>
<dbReference type="AlphaFoldDB" id="A0A1M6MUP3"/>
<dbReference type="Gene3D" id="3.90.1750.20">
    <property type="entry name" value="Putative Large Serine Recombinase, Chain B, Domain 2"/>
    <property type="match status" value="1"/>
</dbReference>
<reference evidence="4 5" key="1">
    <citation type="submission" date="2016-11" db="EMBL/GenBank/DDBJ databases">
        <authorList>
            <person name="Jaros S."/>
            <person name="Januszkiewicz K."/>
            <person name="Wedrychowicz H."/>
        </authorList>
    </citation>
    <scope>NUCLEOTIDE SEQUENCE [LARGE SCALE GENOMIC DNA]</scope>
    <source>
        <strain evidence="4 5">DSM 3090</strain>
    </source>
</reference>
<dbReference type="PANTHER" id="PTHR30461">
    <property type="entry name" value="DNA-INVERTASE FROM LAMBDOID PROPHAGE"/>
    <property type="match status" value="1"/>
</dbReference>
<dbReference type="SMART" id="SM00857">
    <property type="entry name" value="Resolvase"/>
    <property type="match status" value="1"/>
</dbReference>
<dbReference type="CDD" id="cd00338">
    <property type="entry name" value="Ser_Recombinase"/>
    <property type="match status" value="1"/>
</dbReference>
<dbReference type="InterPro" id="IPR038109">
    <property type="entry name" value="DNA_bind_recomb_sf"/>
</dbReference>
<protein>
    <submittedName>
        <fullName evidence="4">Site-specific DNA recombinase</fullName>
    </submittedName>
</protein>
<name>A0A1M6MUP3_9CLOT</name>
<dbReference type="GO" id="GO:0003677">
    <property type="term" value="F:DNA binding"/>
    <property type="evidence" value="ECO:0007669"/>
    <property type="project" value="InterPro"/>
</dbReference>
<feature type="coiled-coil region" evidence="1">
    <location>
        <begin position="400"/>
        <end position="448"/>
    </location>
</feature>
<evidence type="ECO:0000259" key="2">
    <source>
        <dbReference type="PROSITE" id="PS51736"/>
    </source>
</evidence>
<dbReference type="InterPro" id="IPR050639">
    <property type="entry name" value="SSR_resolvase"/>
</dbReference>
<dbReference type="Pfam" id="PF13408">
    <property type="entry name" value="Zn_ribbon_recom"/>
    <property type="match status" value="1"/>
</dbReference>
<dbReference type="GO" id="GO:0000150">
    <property type="term" value="F:DNA strand exchange activity"/>
    <property type="evidence" value="ECO:0007669"/>
    <property type="project" value="InterPro"/>
</dbReference>
<dbReference type="STRING" id="1121331.SAMN02745248_01181"/>
<organism evidence="4 5">
    <name type="scientific">Hathewaya proteolytica DSM 3090</name>
    <dbReference type="NCBI Taxonomy" id="1121331"/>
    <lineage>
        <taxon>Bacteria</taxon>
        <taxon>Bacillati</taxon>
        <taxon>Bacillota</taxon>
        <taxon>Clostridia</taxon>
        <taxon>Eubacteriales</taxon>
        <taxon>Clostridiaceae</taxon>
        <taxon>Hathewaya</taxon>
    </lineage>
</organism>
<accession>A0A1M6MUP3</accession>
<dbReference type="PROSITE" id="PS51736">
    <property type="entry name" value="RECOMBINASES_3"/>
    <property type="match status" value="1"/>
</dbReference>
<dbReference type="Pfam" id="PF00239">
    <property type="entry name" value="Resolvase"/>
    <property type="match status" value="1"/>
</dbReference>
<dbReference type="EMBL" id="FRAD01000008">
    <property type="protein sequence ID" value="SHJ87228.1"/>
    <property type="molecule type" value="Genomic_DNA"/>
</dbReference>
<dbReference type="RefSeq" id="WP_242942338.1">
    <property type="nucleotide sequence ID" value="NZ_FRAD01000008.1"/>
</dbReference>
<evidence type="ECO:0000313" key="5">
    <source>
        <dbReference type="Proteomes" id="UP000183952"/>
    </source>
</evidence>
<dbReference type="InterPro" id="IPR006119">
    <property type="entry name" value="Resolv_N"/>
</dbReference>